<proteinExistence type="predicted"/>
<dbReference type="InterPro" id="IPR024072">
    <property type="entry name" value="DHFR-like_dom_sf"/>
</dbReference>
<dbReference type="Pfam" id="PF00186">
    <property type="entry name" value="DHFR_1"/>
    <property type="match status" value="1"/>
</dbReference>
<gene>
    <name evidence="2" type="ORF">UR92_C0016G0013</name>
</gene>
<name>A0A0G0D124_9BACT</name>
<sequence>MSQIHKLTHKIYYVAYIAASIDGRIAKDCHSGTDWTSIEDWNFFQKSLEKIDAVIVGHNTYKLARARLKKRNAIVLTSKVQKPITKDSIIFFNPNKSNLKKFLQARKYKNVAIVGGPKVYNFCLENKMLDKLFVTIEPYVFTVGIPMFSSNKFKKYNFVLESVKKLNKKGTLLLKYKYAN</sequence>
<comment type="caution">
    <text evidence="2">The sequence shown here is derived from an EMBL/GenBank/DDBJ whole genome shotgun (WGS) entry which is preliminary data.</text>
</comment>
<reference evidence="2 3" key="1">
    <citation type="journal article" date="2015" name="Nature">
        <title>rRNA introns, odd ribosomes, and small enigmatic genomes across a large radiation of phyla.</title>
        <authorList>
            <person name="Brown C.T."/>
            <person name="Hug L.A."/>
            <person name="Thomas B.C."/>
            <person name="Sharon I."/>
            <person name="Castelle C.J."/>
            <person name="Singh A."/>
            <person name="Wilkins M.J."/>
            <person name="Williams K.H."/>
            <person name="Banfield J.F."/>
        </authorList>
    </citation>
    <scope>NUCLEOTIDE SEQUENCE [LARGE SCALE GENOMIC DNA]</scope>
</reference>
<protein>
    <submittedName>
        <fullName evidence="2">Dihydrofolate reductase</fullName>
    </submittedName>
</protein>
<dbReference type="GO" id="GO:0046654">
    <property type="term" value="P:tetrahydrofolate biosynthetic process"/>
    <property type="evidence" value="ECO:0007669"/>
    <property type="project" value="InterPro"/>
</dbReference>
<dbReference type="Gene3D" id="3.40.430.10">
    <property type="entry name" value="Dihydrofolate Reductase, subunit A"/>
    <property type="match status" value="1"/>
</dbReference>
<evidence type="ECO:0000313" key="2">
    <source>
        <dbReference type="EMBL" id="KKP87989.1"/>
    </source>
</evidence>
<accession>A0A0G0D124</accession>
<dbReference type="SUPFAM" id="SSF53597">
    <property type="entry name" value="Dihydrofolate reductase-like"/>
    <property type="match status" value="1"/>
</dbReference>
<evidence type="ECO:0000313" key="3">
    <source>
        <dbReference type="Proteomes" id="UP000034683"/>
    </source>
</evidence>
<dbReference type="InterPro" id="IPR050765">
    <property type="entry name" value="Riboflavin_Biosynth_HTPR"/>
</dbReference>
<dbReference type="Proteomes" id="UP000034683">
    <property type="component" value="Unassembled WGS sequence"/>
</dbReference>
<evidence type="ECO:0000259" key="1">
    <source>
        <dbReference type="Pfam" id="PF00186"/>
    </source>
</evidence>
<dbReference type="GO" id="GO:0004146">
    <property type="term" value="F:dihydrofolate reductase activity"/>
    <property type="evidence" value="ECO:0007669"/>
    <property type="project" value="InterPro"/>
</dbReference>
<feature type="domain" description="DHFR" evidence="1">
    <location>
        <begin position="34"/>
        <end position="136"/>
    </location>
</feature>
<dbReference type="EMBL" id="LBRA01000016">
    <property type="protein sequence ID" value="KKP87989.1"/>
    <property type="molecule type" value="Genomic_DNA"/>
</dbReference>
<dbReference type="InterPro" id="IPR001796">
    <property type="entry name" value="DHFR_dom"/>
</dbReference>
<dbReference type="PANTHER" id="PTHR38011">
    <property type="entry name" value="DIHYDROFOLATE REDUCTASE FAMILY PROTEIN (AFU_ORTHOLOGUE AFUA_8G06820)"/>
    <property type="match status" value="1"/>
</dbReference>
<dbReference type="PANTHER" id="PTHR38011:SF11">
    <property type="entry name" value="2,5-DIAMINO-6-RIBOSYLAMINO-4(3H)-PYRIMIDINONE 5'-PHOSPHATE REDUCTASE"/>
    <property type="match status" value="1"/>
</dbReference>
<organism evidence="2 3">
    <name type="scientific">Candidatus Nomurabacteria bacterium GW2011_GWA2_35_80</name>
    <dbReference type="NCBI Taxonomy" id="1618733"/>
    <lineage>
        <taxon>Bacteria</taxon>
        <taxon>Candidatus Nomuraibacteriota</taxon>
    </lineage>
</organism>
<dbReference type="AlphaFoldDB" id="A0A0G0D124"/>